<evidence type="ECO:0000259" key="10">
    <source>
        <dbReference type="PROSITE" id="PS50109"/>
    </source>
</evidence>
<dbReference type="InterPro" id="IPR011712">
    <property type="entry name" value="Sig_transdc_His_kin_sub3_dim/P"/>
</dbReference>
<accession>A0A1H1QF36</accession>
<keyword evidence="4" id="KW-0808">Transferase</keyword>
<keyword evidence="12" id="KW-1185">Reference proteome</keyword>
<evidence type="ECO:0000256" key="4">
    <source>
        <dbReference type="ARBA" id="ARBA00022679"/>
    </source>
</evidence>
<dbReference type="InterPro" id="IPR003594">
    <property type="entry name" value="HATPase_dom"/>
</dbReference>
<reference evidence="11 12" key="1">
    <citation type="submission" date="2016-10" db="EMBL/GenBank/DDBJ databases">
        <authorList>
            <person name="Varghese N."/>
            <person name="Submissions S."/>
        </authorList>
    </citation>
    <scope>NUCLEOTIDE SEQUENCE [LARGE SCALE GENOMIC DNA]</scope>
    <source>
        <strain evidence="11 12">Mar_2010_102</strain>
    </source>
</reference>
<dbReference type="GO" id="GO:0000155">
    <property type="term" value="F:phosphorelay sensor kinase activity"/>
    <property type="evidence" value="ECO:0007669"/>
    <property type="project" value="InterPro"/>
</dbReference>
<keyword evidence="6" id="KW-0418">Kinase</keyword>
<keyword evidence="9" id="KW-0812">Transmembrane</keyword>
<evidence type="ECO:0000256" key="7">
    <source>
        <dbReference type="ARBA" id="ARBA00022840"/>
    </source>
</evidence>
<dbReference type="GO" id="GO:0046983">
    <property type="term" value="F:protein dimerization activity"/>
    <property type="evidence" value="ECO:0007669"/>
    <property type="project" value="InterPro"/>
</dbReference>
<dbReference type="STRING" id="1250231.SAMN04488552_2491"/>
<dbReference type="InterPro" id="IPR005467">
    <property type="entry name" value="His_kinase_dom"/>
</dbReference>
<comment type="catalytic activity">
    <reaction evidence="1">
        <text>ATP + protein L-histidine = ADP + protein N-phospho-L-histidine.</text>
        <dbReference type="EC" id="2.7.13.3"/>
    </reaction>
</comment>
<dbReference type="GO" id="GO:0016020">
    <property type="term" value="C:membrane"/>
    <property type="evidence" value="ECO:0007669"/>
    <property type="project" value="InterPro"/>
</dbReference>
<dbReference type="PANTHER" id="PTHR24421:SF10">
    <property type="entry name" value="NITRATE_NITRITE SENSOR PROTEIN NARQ"/>
    <property type="match status" value="1"/>
</dbReference>
<organism evidence="11 12">
    <name type="scientific">Christiangramia echinicola</name>
    <dbReference type="NCBI Taxonomy" id="279359"/>
    <lineage>
        <taxon>Bacteria</taxon>
        <taxon>Pseudomonadati</taxon>
        <taxon>Bacteroidota</taxon>
        <taxon>Flavobacteriia</taxon>
        <taxon>Flavobacteriales</taxon>
        <taxon>Flavobacteriaceae</taxon>
        <taxon>Christiangramia</taxon>
    </lineage>
</organism>
<keyword evidence="9" id="KW-0472">Membrane</keyword>
<evidence type="ECO:0000313" key="12">
    <source>
        <dbReference type="Proteomes" id="UP000198858"/>
    </source>
</evidence>
<evidence type="ECO:0000256" key="3">
    <source>
        <dbReference type="ARBA" id="ARBA00022553"/>
    </source>
</evidence>
<dbReference type="PANTHER" id="PTHR24421">
    <property type="entry name" value="NITRATE/NITRITE SENSOR PROTEIN NARX-RELATED"/>
    <property type="match status" value="1"/>
</dbReference>
<evidence type="ECO:0000256" key="2">
    <source>
        <dbReference type="ARBA" id="ARBA00012438"/>
    </source>
</evidence>
<dbReference type="Gene3D" id="1.20.5.1930">
    <property type="match status" value="1"/>
</dbReference>
<keyword evidence="5" id="KW-0547">Nucleotide-binding</keyword>
<feature type="transmembrane region" description="Helical" evidence="9">
    <location>
        <begin position="6"/>
        <end position="29"/>
    </location>
</feature>
<evidence type="ECO:0000256" key="1">
    <source>
        <dbReference type="ARBA" id="ARBA00000085"/>
    </source>
</evidence>
<evidence type="ECO:0000256" key="9">
    <source>
        <dbReference type="SAM" id="Phobius"/>
    </source>
</evidence>
<dbReference type="Pfam" id="PF07730">
    <property type="entry name" value="HisKA_3"/>
    <property type="match status" value="1"/>
</dbReference>
<sequence length="259" mass="29705">MLLKEEILLIIYFILVILFLAGFTILFFITYQRRKNKILQEKFQAEQEFKNELTTARLEIQEATLKNVSWELHDNIGQLLAVASMQLNVLNKKVTEENKKGFLEVKDLVANSLAEIRALSRSLNNEVIEYVGLEASVKNEIDRFNRLEVVAARLEIIGEGYTIPQEHSIILFRILQEYFSNVIKYAGASNLKVKFEYVEDAIFIEAIEDGRGFDKEKEESGAGLLNMRSRAEMIHSDFNLNSSIGKGTSLSLRYPTKMN</sequence>
<keyword evidence="8" id="KW-0902">Two-component regulatory system</keyword>
<name>A0A1H1QF36_9FLAO</name>
<evidence type="ECO:0000256" key="5">
    <source>
        <dbReference type="ARBA" id="ARBA00022741"/>
    </source>
</evidence>
<dbReference type="SUPFAM" id="SSF55874">
    <property type="entry name" value="ATPase domain of HSP90 chaperone/DNA topoisomerase II/histidine kinase"/>
    <property type="match status" value="1"/>
</dbReference>
<dbReference type="InterPro" id="IPR036890">
    <property type="entry name" value="HATPase_C_sf"/>
</dbReference>
<proteinExistence type="predicted"/>
<keyword evidence="7" id="KW-0067">ATP-binding</keyword>
<feature type="domain" description="Histidine kinase" evidence="10">
    <location>
        <begin position="171"/>
        <end position="258"/>
    </location>
</feature>
<dbReference type="Pfam" id="PF02518">
    <property type="entry name" value="HATPase_c"/>
    <property type="match status" value="1"/>
</dbReference>
<dbReference type="AlphaFoldDB" id="A0A1H1QF36"/>
<dbReference type="Proteomes" id="UP000198858">
    <property type="component" value="Chromosome I"/>
</dbReference>
<protein>
    <recommendedName>
        <fullName evidence="2">histidine kinase</fullName>
        <ecNumber evidence="2">2.7.13.3</ecNumber>
    </recommendedName>
</protein>
<gene>
    <name evidence="11" type="ORF">SAMN04488552_2491</name>
</gene>
<evidence type="ECO:0000256" key="6">
    <source>
        <dbReference type="ARBA" id="ARBA00022777"/>
    </source>
</evidence>
<dbReference type="Gene3D" id="3.30.565.10">
    <property type="entry name" value="Histidine kinase-like ATPase, C-terminal domain"/>
    <property type="match status" value="1"/>
</dbReference>
<dbReference type="EMBL" id="LT629745">
    <property type="protein sequence ID" value="SDS22108.1"/>
    <property type="molecule type" value="Genomic_DNA"/>
</dbReference>
<dbReference type="EC" id="2.7.13.3" evidence="2"/>
<dbReference type="PROSITE" id="PS50109">
    <property type="entry name" value="HIS_KIN"/>
    <property type="match status" value="1"/>
</dbReference>
<keyword evidence="9" id="KW-1133">Transmembrane helix</keyword>
<dbReference type="RefSeq" id="WP_089663025.1">
    <property type="nucleotide sequence ID" value="NZ_LT629745.1"/>
</dbReference>
<evidence type="ECO:0000256" key="8">
    <source>
        <dbReference type="ARBA" id="ARBA00023012"/>
    </source>
</evidence>
<keyword evidence="3" id="KW-0597">Phosphoprotein</keyword>
<evidence type="ECO:0000313" key="11">
    <source>
        <dbReference type="EMBL" id="SDS22108.1"/>
    </source>
</evidence>
<dbReference type="CDD" id="cd16917">
    <property type="entry name" value="HATPase_UhpB-NarQ-NarX-like"/>
    <property type="match status" value="1"/>
</dbReference>
<dbReference type="GO" id="GO:0005524">
    <property type="term" value="F:ATP binding"/>
    <property type="evidence" value="ECO:0007669"/>
    <property type="project" value="UniProtKB-KW"/>
</dbReference>
<dbReference type="InterPro" id="IPR050482">
    <property type="entry name" value="Sensor_HK_TwoCompSys"/>
</dbReference>